<dbReference type="EMBL" id="JAEPDI010000020">
    <property type="protein sequence ID" value="MCG7941081.1"/>
    <property type="molecule type" value="Genomic_DNA"/>
</dbReference>
<feature type="coiled-coil region" evidence="2">
    <location>
        <begin position="140"/>
        <end position="167"/>
    </location>
</feature>
<comment type="caution">
    <text evidence="5">The sequence shown here is derived from an EMBL/GenBank/DDBJ whole genome shotgun (WGS) entry which is preliminary data.</text>
</comment>
<dbReference type="GO" id="GO:0015562">
    <property type="term" value="F:efflux transmembrane transporter activity"/>
    <property type="evidence" value="ECO:0007669"/>
    <property type="project" value="TreeGrafter"/>
</dbReference>
<dbReference type="InterPro" id="IPR058792">
    <property type="entry name" value="Beta-barrel_RND_2"/>
</dbReference>
<dbReference type="Pfam" id="PF25917">
    <property type="entry name" value="BSH_RND"/>
    <property type="match status" value="1"/>
</dbReference>
<name>A0A9E4K966_9GAMM</name>
<dbReference type="Gene3D" id="2.40.30.170">
    <property type="match status" value="1"/>
</dbReference>
<dbReference type="Pfam" id="PF25954">
    <property type="entry name" value="Beta-barrel_RND_2"/>
    <property type="match status" value="1"/>
</dbReference>
<organism evidence="5 6">
    <name type="scientific">Candidatus Thiodiazotropha lotti</name>
    <dbReference type="NCBI Taxonomy" id="2792787"/>
    <lineage>
        <taxon>Bacteria</taxon>
        <taxon>Pseudomonadati</taxon>
        <taxon>Pseudomonadota</taxon>
        <taxon>Gammaproteobacteria</taxon>
        <taxon>Chromatiales</taxon>
        <taxon>Sedimenticolaceae</taxon>
        <taxon>Candidatus Thiodiazotropha</taxon>
    </lineage>
</organism>
<evidence type="ECO:0000313" key="6">
    <source>
        <dbReference type="Proteomes" id="UP000886687"/>
    </source>
</evidence>
<dbReference type="Proteomes" id="UP000886687">
    <property type="component" value="Unassembled WGS sequence"/>
</dbReference>
<dbReference type="NCBIfam" id="TIGR01730">
    <property type="entry name" value="RND_mfp"/>
    <property type="match status" value="1"/>
</dbReference>
<evidence type="ECO:0000256" key="2">
    <source>
        <dbReference type="SAM" id="Coils"/>
    </source>
</evidence>
<dbReference type="Gene3D" id="1.10.287.470">
    <property type="entry name" value="Helix hairpin bin"/>
    <property type="match status" value="1"/>
</dbReference>
<feature type="domain" description="CusB-like beta-barrel" evidence="4">
    <location>
        <begin position="206"/>
        <end position="271"/>
    </location>
</feature>
<dbReference type="InterPro" id="IPR006143">
    <property type="entry name" value="RND_pump_MFP"/>
</dbReference>
<keyword evidence="2" id="KW-0175">Coiled coil</keyword>
<feature type="domain" description="Multidrug resistance protein MdtA-like barrel-sandwich hybrid" evidence="3">
    <location>
        <begin position="68"/>
        <end position="195"/>
    </location>
</feature>
<dbReference type="InterPro" id="IPR058625">
    <property type="entry name" value="MdtA-like_BSH"/>
</dbReference>
<evidence type="ECO:0000259" key="3">
    <source>
        <dbReference type="Pfam" id="PF25917"/>
    </source>
</evidence>
<protein>
    <submittedName>
        <fullName evidence="5">Efflux RND transporter periplasmic adaptor subunit</fullName>
    </submittedName>
</protein>
<dbReference type="AlphaFoldDB" id="A0A9E4K966"/>
<dbReference type="SUPFAM" id="SSF111369">
    <property type="entry name" value="HlyD-like secretion proteins"/>
    <property type="match status" value="1"/>
</dbReference>
<evidence type="ECO:0000259" key="4">
    <source>
        <dbReference type="Pfam" id="PF25954"/>
    </source>
</evidence>
<dbReference type="GO" id="GO:1990281">
    <property type="term" value="C:efflux pump complex"/>
    <property type="evidence" value="ECO:0007669"/>
    <property type="project" value="TreeGrafter"/>
</dbReference>
<sequence length="351" mass="37776">MKNSTYLSVGLLTLVVIWMLSGAMAKVTDPIATEALSSKPLMQVQVLDIKAEMIDREIVVQGELMPNRTIEVRAQTTSKVAELPVEKGQRVDARQSIVELDAEDRHAQLKRAEAAVDHFKLEVAGARKLEQRGLQSENQLKSALASLAAAEADLKRARLELDYIQIKAPFSGILEQRFVELGSHLEKGDKVALILDESLLKAVGLVSQQAAGKLAAGQLIKVRLLDGQEAEGNITYISQLGDSETHSFRVEAEIDNKAGRLNAGVSAELRIVIGKELAHFISPAVLALNDSGTVGIKSVDQAGLIAFHPIEFVRTEADGIWVSGLPESVQVISQGQGFVNAGETVIPVPAS</sequence>
<gene>
    <name evidence="5" type="ORF">JAZ04_19790</name>
</gene>
<evidence type="ECO:0000256" key="1">
    <source>
        <dbReference type="ARBA" id="ARBA00009477"/>
    </source>
</evidence>
<dbReference type="PANTHER" id="PTHR30469">
    <property type="entry name" value="MULTIDRUG RESISTANCE PROTEIN MDTA"/>
    <property type="match status" value="1"/>
</dbReference>
<evidence type="ECO:0000313" key="5">
    <source>
        <dbReference type="EMBL" id="MCG7941081.1"/>
    </source>
</evidence>
<accession>A0A9E4K966</accession>
<dbReference type="PANTHER" id="PTHR30469:SF29">
    <property type="entry name" value="BLR2860 PROTEIN"/>
    <property type="match status" value="1"/>
</dbReference>
<dbReference type="Gene3D" id="2.40.50.100">
    <property type="match status" value="1"/>
</dbReference>
<proteinExistence type="inferred from homology"/>
<reference evidence="5" key="1">
    <citation type="journal article" date="2021" name="Proc. Natl. Acad. Sci. U.S.A.">
        <title>Global biogeography of chemosynthetic symbionts reveals both localized and globally distributed symbiont groups. .</title>
        <authorList>
            <person name="Osvatic J.T."/>
            <person name="Wilkins L.G.E."/>
            <person name="Leibrecht L."/>
            <person name="Leray M."/>
            <person name="Zauner S."/>
            <person name="Polzin J."/>
            <person name="Camacho Y."/>
            <person name="Gros O."/>
            <person name="van Gils J.A."/>
            <person name="Eisen J.A."/>
            <person name="Petersen J.M."/>
            <person name="Yuen B."/>
        </authorList>
    </citation>
    <scope>NUCLEOTIDE SEQUENCE</scope>
    <source>
        <strain evidence="5">MAGL173</strain>
    </source>
</reference>
<comment type="similarity">
    <text evidence="1">Belongs to the membrane fusion protein (MFP) (TC 8.A.1) family.</text>
</comment>